<dbReference type="Proteomes" id="UP000238338">
    <property type="component" value="Unassembled WGS sequence"/>
</dbReference>
<keyword evidence="1" id="KW-1133">Transmembrane helix</keyword>
<reference evidence="2 3" key="1">
    <citation type="submission" date="2018-02" db="EMBL/GenBank/DDBJ databases">
        <title>Genomic Encyclopedia of Archaeal and Bacterial Type Strains, Phase II (KMG-II): from individual species to whole genera.</title>
        <authorList>
            <person name="Goeker M."/>
        </authorList>
    </citation>
    <scope>NUCLEOTIDE SEQUENCE [LARGE SCALE GENOMIC DNA]</scope>
    <source>
        <strain evidence="2 3">DSM 18921</strain>
    </source>
</reference>
<keyword evidence="1" id="KW-0812">Transmembrane</keyword>
<dbReference type="RefSeq" id="WP_105512714.1">
    <property type="nucleotide sequence ID" value="NZ_PVEP01000001.1"/>
</dbReference>
<evidence type="ECO:0000313" key="2">
    <source>
        <dbReference type="EMBL" id="PQV58430.1"/>
    </source>
</evidence>
<proteinExistence type="predicted"/>
<sequence>MSRPNPPSHPPARRPLAPKWARYLGPPLAILAWLGAFWLVADRILFALLWEKHGPEFTTEGYADQMRRDLAEGNTGPQPFDYPCPSRQGVVDLSLKINGPFPMNLGGDVVMSVWGDSRLYIGPPQRRIVIRDVPVCWKTDEREGFADPGSWVYLGIAFDDLDTDKVADFSGEQALPIYLWKHIEVDLHPLPVQVYRDGGATTQIIVRPVDPVAPIPENLRYLLR</sequence>
<feature type="transmembrane region" description="Helical" evidence="1">
    <location>
        <begin position="20"/>
        <end position="41"/>
    </location>
</feature>
<evidence type="ECO:0000256" key="1">
    <source>
        <dbReference type="SAM" id="Phobius"/>
    </source>
</evidence>
<keyword evidence="1" id="KW-0472">Membrane</keyword>
<comment type="caution">
    <text evidence="2">The sequence shown here is derived from an EMBL/GenBank/DDBJ whole genome shotgun (WGS) entry which is preliminary data.</text>
</comment>
<dbReference type="AlphaFoldDB" id="A0A2S8SCC6"/>
<name>A0A2S8SCC6_9RHOB</name>
<dbReference type="EMBL" id="PVEP01000001">
    <property type="protein sequence ID" value="PQV58430.1"/>
    <property type="molecule type" value="Genomic_DNA"/>
</dbReference>
<gene>
    <name evidence="2" type="ORF">LX70_00242</name>
</gene>
<protein>
    <submittedName>
        <fullName evidence="2">Uncharacterized protein</fullName>
    </submittedName>
</protein>
<evidence type="ECO:0000313" key="3">
    <source>
        <dbReference type="Proteomes" id="UP000238338"/>
    </source>
</evidence>
<accession>A0A2S8SCC6</accession>
<keyword evidence="3" id="KW-1185">Reference proteome</keyword>
<organism evidence="2 3">
    <name type="scientific">Albidovulum denitrificans</name>
    <dbReference type="NCBI Taxonomy" id="404881"/>
    <lineage>
        <taxon>Bacteria</taxon>
        <taxon>Pseudomonadati</taxon>
        <taxon>Pseudomonadota</taxon>
        <taxon>Alphaproteobacteria</taxon>
        <taxon>Rhodobacterales</taxon>
        <taxon>Paracoccaceae</taxon>
        <taxon>Albidovulum</taxon>
    </lineage>
</organism>